<comment type="caution">
    <text evidence="11">The sequence shown here is derived from an EMBL/GenBank/DDBJ whole genome shotgun (WGS) entry which is preliminary data.</text>
</comment>
<feature type="transmembrane region" description="Helical" evidence="10">
    <location>
        <begin position="42"/>
        <end position="65"/>
    </location>
</feature>
<feature type="region of interest" description="Disordered" evidence="9">
    <location>
        <begin position="274"/>
        <end position="315"/>
    </location>
</feature>
<evidence type="ECO:0000313" key="11">
    <source>
        <dbReference type="EMBL" id="KAF9444825.1"/>
    </source>
</evidence>
<feature type="transmembrane region" description="Helical" evidence="10">
    <location>
        <begin position="225"/>
        <end position="244"/>
    </location>
</feature>
<feature type="transmembrane region" description="Helical" evidence="10">
    <location>
        <begin position="180"/>
        <end position="200"/>
    </location>
</feature>
<keyword evidence="7 10" id="KW-0472">Membrane</keyword>
<evidence type="ECO:0000256" key="1">
    <source>
        <dbReference type="ARBA" id="ARBA00004141"/>
    </source>
</evidence>
<dbReference type="SUPFAM" id="SSF81338">
    <property type="entry name" value="Aquaporin-like"/>
    <property type="match status" value="1"/>
</dbReference>
<evidence type="ECO:0000256" key="2">
    <source>
        <dbReference type="ARBA" id="ARBA00006175"/>
    </source>
</evidence>
<feature type="transmembrane region" description="Helical" evidence="10">
    <location>
        <begin position="148"/>
        <end position="168"/>
    </location>
</feature>
<dbReference type="OrthoDB" id="3222at2759"/>
<evidence type="ECO:0000256" key="6">
    <source>
        <dbReference type="ARBA" id="ARBA00022989"/>
    </source>
</evidence>
<evidence type="ECO:0000313" key="12">
    <source>
        <dbReference type="Proteomes" id="UP000807342"/>
    </source>
</evidence>
<keyword evidence="5" id="KW-0677">Repeat</keyword>
<dbReference type="InterPro" id="IPR023271">
    <property type="entry name" value="Aquaporin-like"/>
</dbReference>
<reference evidence="11" key="1">
    <citation type="submission" date="2020-11" db="EMBL/GenBank/DDBJ databases">
        <authorList>
            <consortium name="DOE Joint Genome Institute"/>
            <person name="Ahrendt S."/>
            <person name="Riley R."/>
            <person name="Andreopoulos W."/>
            <person name="Labutti K."/>
            <person name="Pangilinan J."/>
            <person name="Ruiz-Duenas F.J."/>
            <person name="Barrasa J.M."/>
            <person name="Sanchez-Garcia M."/>
            <person name="Camarero S."/>
            <person name="Miyauchi S."/>
            <person name="Serrano A."/>
            <person name="Linde D."/>
            <person name="Babiker R."/>
            <person name="Drula E."/>
            <person name="Ayuso-Fernandez I."/>
            <person name="Pacheco R."/>
            <person name="Padilla G."/>
            <person name="Ferreira P."/>
            <person name="Barriuso J."/>
            <person name="Kellner H."/>
            <person name="Castanera R."/>
            <person name="Alfaro M."/>
            <person name="Ramirez L."/>
            <person name="Pisabarro A.G."/>
            <person name="Kuo A."/>
            <person name="Tritt A."/>
            <person name="Lipzen A."/>
            <person name="He G."/>
            <person name="Yan M."/>
            <person name="Ng V."/>
            <person name="Cullen D."/>
            <person name="Martin F."/>
            <person name="Rosso M.-N."/>
            <person name="Henrissat B."/>
            <person name="Hibbett D."/>
            <person name="Martinez A.T."/>
            <person name="Grigoriev I.V."/>
        </authorList>
    </citation>
    <scope>NUCLEOTIDE SEQUENCE</scope>
    <source>
        <strain evidence="11">MF-IS2</strain>
    </source>
</reference>
<dbReference type="PANTHER" id="PTHR43829:SF14">
    <property type="entry name" value="AQUAPORIN 3"/>
    <property type="match status" value="1"/>
</dbReference>
<dbReference type="AlphaFoldDB" id="A0A9P5X675"/>
<dbReference type="GO" id="GO:0015250">
    <property type="term" value="F:water channel activity"/>
    <property type="evidence" value="ECO:0007669"/>
    <property type="project" value="TreeGrafter"/>
</dbReference>
<feature type="transmembrane region" description="Helical" evidence="10">
    <location>
        <begin position="85"/>
        <end position="105"/>
    </location>
</feature>
<dbReference type="GO" id="GO:0015254">
    <property type="term" value="F:glycerol channel activity"/>
    <property type="evidence" value="ECO:0007669"/>
    <property type="project" value="TreeGrafter"/>
</dbReference>
<dbReference type="PRINTS" id="PR00783">
    <property type="entry name" value="MINTRINSICP"/>
</dbReference>
<sequence>MELWAEFVGCFIYSWLGIGSAVNQINAIVNNQPTFASGPIQVGFAVSFGIIIAVSVCGTTSAGHYNPGITLAQATYRSFPKWKVPFYWLVQIVGGYCASMAVYYSNRYIFIQVEEVMREQGVLNELMYTTAGPSGIFAFYLPPGQTYWGAWLNEFVASLVACTAYWAAMDPANALVTPRMSVWIIAFAYGVTIWGFGGILNTSRDLGGRLWAITVWGTRANGGRFGAISALTNFAAMLTAVFLYEVFITDSRRVVNVESMEHIRLMTNQLKSSETQREASVEMGTNSSGSSATQRISDVPSLAPGKRRSGGVEAS</sequence>
<accession>A0A9P5X675</accession>
<evidence type="ECO:0000256" key="4">
    <source>
        <dbReference type="ARBA" id="ARBA00022692"/>
    </source>
</evidence>
<keyword evidence="4 8" id="KW-0812">Transmembrane</keyword>
<protein>
    <submittedName>
        <fullName evidence="11">Aquaporin-like protein</fullName>
    </submittedName>
</protein>
<keyword evidence="12" id="KW-1185">Reference proteome</keyword>
<dbReference type="PANTHER" id="PTHR43829">
    <property type="entry name" value="AQUAPORIN OR AQUAGLYCEROPORIN RELATED"/>
    <property type="match status" value="1"/>
</dbReference>
<dbReference type="Pfam" id="PF00230">
    <property type="entry name" value="MIP"/>
    <property type="match status" value="1"/>
</dbReference>
<evidence type="ECO:0000256" key="9">
    <source>
        <dbReference type="SAM" id="MobiDB-lite"/>
    </source>
</evidence>
<gene>
    <name evidence="11" type="ORF">P691DRAFT_676871</name>
</gene>
<dbReference type="Proteomes" id="UP000807342">
    <property type="component" value="Unassembled WGS sequence"/>
</dbReference>
<evidence type="ECO:0000256" key="10">
    <source>
        <dbReference type="SAM" id="Phobius"/>
    </source>
</evidence>
<dbReference type="EMBL" id="MU151345">
    <property type="protein sequence ID" value="KAF9444825.1"/>
    <property type="molecule type" value="Genomic_DNA"/>
</dbReference>
<feature type="compositionally biased region" description="Polar residues" evidence="9">
    <location>
        <begin position="283"/>
        <end position="296"/>
    </location>
</feature>
<keyword evidence="3 8" id="KW-0813">Transport</keyword>
<evidence type="ECO:0000256" key="3">
    <source>
        <dbReference type="ARBA" id="ARBA00022448"/>
    </source>
</evidence>
<evidence type="ECO:0000256" key="5">
    <source>
        <dbReference type="ARBA" id="ARBA00022737"/>
    </source>
</evidence>
<evidence type="ECO:0000256" key="7">
    <source>
        <dbReference type="ARBA" id="ARBA00023136"/>
    </source>
</evidence>
<dbReference type="Gene3D" id="1.20.1080.10">
    <property type="entry name" value="Glycerol uptake facilitator protein"/>
    <property type="match status" value="1"/>
</dbReference>
<comment type="subcellular location">
    <subcellularLocation>
        <location evidence="1">Membrane</location>
        <topology evidence="1">Multi-pass membrane protein</topology>
    </subcellularLocation>
</comment>
<dbReference type="InterPro" id="IPR000425">
    <property type="entry name" value="MIP"/>
</dbReference>
<dbReference type="InterPro" id="IPR050363">
    <property type="entry name" value="MIP/Aquaporin"/>
</dbReference>
<keyword evidence="6 10" id="KW-1133">Transmembrane helix</keyword>
<evidence type="ECO:0000256" key="8">
    <source>
        <dbReference type="RuleBase" id="RU000477"/>
    </source>
</evidence>
<organism evidence="11 12">
    <name type="scientific">Macrolepiota fuliginosa MF-IS2</name>
    <dbReference type="NCBI Taxonomy" id="1400762"/>
    <lineage>
        <taxon>Eukaryota</taxon>
        <taxon>Fungi</taxon>
        <taxon>Dikarya</taxon>
        <taxon>Basidiomycota</taxon>
        <taxon>Agaricomycotina</taxon>
        <taxon>Agaricomycetes</taxon>
        <taxon>Agaricomycetidae</taxon>
        <taxon>Agaricales</taxon>
        <taxon>Agaricineae</taxon>
        <taxon>Agaricaceae</taxon>
        <taxon>Macrolepiota</taxon>
    </lineage>
</organism>
<proteinExistence type="inferred from homology"/>
<feature type="transmembrane region" description="Helical" evidence="10">
    <location>
        <begin position="12"/>
        <end position="30"/>
    </location>
</feature>
<name>A0A9P5X675_9AGAR</name>
<dbReference type="GO" id="GO:0005886">
    <property type="term" value="C:plasma membrane"/>
    <property type="evidence" value="ECO:0007669"/>
    <property type="project" value="TreeGrafter"/>
</dbReference>
<comment type="similarity">
    <text evidence="2 8">Belongs to the MIP/aquaporin (TC 1.A.8) family.</text>
</comment>